<evidence type="ECO:0000313" key="2">
    <source>
        <dbReference type="EMBL" id="VDD93413.1"/>
    </source>
</evidence>
<feature type="region of interest" description="Disordered" evidence="1">
    <location>
        <begin position="816"/>
        <end position="849"/>
    </location>
</feature>
<evidence type="ECO:0000313" key="3">
    <source>
        <dbReference type="Proteomes" id="UP000274131"/>
    </source>
</evidence>
<feature type="region of interest" description="Disordered" evidence="1">
    <location>
        <begin position="544"/>
        <end position="665"/>
    </location>
</feature>
<feature type="compositionally biased region" description="Polar residues" evidence="1">
    <location>
        <begin position="615"/>
        <end position="628"/>
    </location>
</feature>
<organism evidence="4">
    <name type="scientific">Enterobius vermicularis</name>
    <name type="common">Human pinworm</name>
    <dbReference type="NCBI Taxonomy" id="51028"/>
    <lineage>
        <taxon>Eukaryota</taxon>
        <taxon>Metazoa</taxon>
        <taxon>Ecdysozoa</taxon>
        <taxon>Nematoda</taxon>
        <taxon>Chromadorea</taxon>
        <taxon>Rhabditida</taxon>
        <taxon>Spirurina</taxon>
        <taxon>Oxyuridomorpha</taxon>
        <taxon>Oxyuroidea</taxon>
        <taxon>Oxyuridae</taxon>
        <taxon>Enterobius</taxon>
    </lineage>
</organism>
<name>A0A0N4VDJ4_ENTVE</name>
<dbReference type="Proteomes" id="UP000274131">
    <property type="component" value="Unassembled WGS sequence"/>
</dbReference>
<feature type="region of interest" description="Disordered" evidence="1">
    <location>
        <begin position="280"/>
        <end position="300"/>
    </location>
</feature>
<feature type="compositionally biased region" description="Basic and acidic residues" evidence="1">
    <location>
        <begin position="285"/>
        <end position="300"/>
    </location>
</feature>
<dbReference type="STRING" id="51028.A0A0N4VDJ4"/>
<accession>A0A0N4VDJ4</accession>
<keyword evidence="3" id="KW-1185">Reference proteome</keyword>
<proteinExistence type="predicted"/>
<evidence type="ECO:0000313" key="4">
    <source>
        <dbReference type="WBParaSite" id="EVEC_0000868001-mRNA-1"/>
    </source>
</evidence>
<feature type="compositionally biased region" description="Polar residues" evidence="1">
    <location>
        <begin position="546"/>
        <end position="555"/>
    </location>
</feature>
<gene>
    <name evidence="2" type="ORF">EVEC_LOCUS8164</name>
</gene>
<evidence type="ECO:0000256" key="1">
    <source>
        <dbReference type="SAM" id="MobiDB-lite"/>
    </source>
</evidence>
<protein>
    <submittedName>
        <fullName evidence="4">SAM domain-containing protein</fullName>
    </submittedName>
</protein>
<feature type="compositionally biased region" description="Polar residues" evidence="1">
    <location>
        <begin position="834"/>
        <end position="844"/>
    </location>
</feature>
<reference evidence="2 3" key="2">
    <citation type="submission" date="2018-10" db="EMBL/GenBank/DDBJ databases">
        <authorList>
            <consortium name="Pathogen Informatics"/>
        </authorList>
    </citation>
    <scope>NUCLEOTIDE SEQUENCE [LARGE SCALE GENOMIC DNA]</scope>
</reference>
<sequence length="1028" mass="113527">MVVVNPVLLYSSLTQFSSVYQLDRLYIYYIDSGISISCFAACFWEFPYVSGNTVKLQGRESIVCIGSSGGLLKMVAKRPVEKCKPSAPVMVNSKRTSFELDLPAKKPVTSVTTVKSPSRCMRAVSKRRVRRASDEDEVFVTIEPVRKSKKVHLTERQREKFNERNENALFFEEGLSRSDSIPLIARLPPEYLVDSQSQSSFSSFAKPCATENSTDFCSFAVPELPKQNISGSQKKSSPLKVDQEKLKVNLKEDIGEIQEDNASDLTKKSFHKSDIWLEESDDSDNETHSEIKKKVRDKNASKTDIFAERQTVAEPQRIEDNSKKVKKKVAVTQESNFEIKSPDVLDGLNAGFTARARQEVLDGFDCCEKMSGIDESVENYEDLTGKTSKKKESFSKEDRFSGTSVKKTPRRCNVRSKDIRSFLSPKNEGVKELEYLQEIKNGSYGQQTSNCGTAESVDLLSSEGAPECSQRLRVKCVGSVQNDSGGSAVISSATLLILAEKVEVCEDVEGEIAGPVDSSPPVKEDGTDRCAQDCKFKNEALINGVSPRNSESNGQAIEFPYEDGCEGPRRQQQANEISKKENSPDNNTPTRSPVEGNIVSSVEKRTPGILKKSSPAVSSRLGSETSSQKSKRVHFDATQADHSSSARLNKSKRQSTSPIGSGRRRSHYAALFHNPDEKSEKVDPPLKLLEEARQEEQVKNDEKPLVVELVTSKESLTPRILTKLAPYGVQSLRAAFKSRGIKTVGDLANLKISELSELPIKGPKAEVVRDVLCEGCKVLSSLKKRNEGPFWKRLLVEENIAKEVCGASCKADIGDQGRTHDSVSAEQLKKDVSQKSGGETSEAVQLSEGAKSLEVTQPVHSVTDNMQILSGASLSLVEKNNVGECVASRMQDGISLLGSSSKEVEDWKKTNLPEAFVLDTTERRAMTNVEKSEVKEELGSACVAPNGDESWKKQSGLDLCLHTKDVQIQCDMTRYEKLFSAPLLKGLTNACLILQKYDGDVKIATESERTEIRSTLCEIIQICTKHLF</sequence>
<dbReference type="WBParaSite" id="EVEC_0000868001-mRNA-1">
    <property type="protein sequence ID" value="EVEC_0000868001-mRNA-1"/>
    <property type="gene ID" value="EVEC_0000868001"/>
</dbReference>
<dbReference type="EMBL" id="UXUI01009293">
    <property type="protein sequence ID" value="VDD93413.1"/>
    <property type="molecule type" value="Genomic_DNA"/>
</dbReference>
<feature type="compositionally biased region" description="Polar residues" evidence="1">
    <location>
        <begin position="640"/>
        <end position="659"/>
    </location>
</feature>
<feature type="compositionally biased region" description="Basic and acidic residues" evidence="1">
    <location>
        <begin position="816"/>
        <end position="833"/>
    </location>
</feature>
<reference evidence="4" key="1">
    <citation type="submission" date="2017-02" db="UniProtKB">
        <authorList>
            <consortium name="WormBaseParasite"/>
        </authorList>
    </citation>
    <scope>IDENTIFICATION</scope>
</reference>
<dbReference type="AlphaFoldDB" id="A0A0N4VDJ4"/>